<gene>
    <name evidence="2" type="ORF">H6G83_31945</name>
</gene>
<sequence length="115" mass="13179">MLGVVVSPSNLLGDNEINPSNEALENPSNDISPSKTRRHKGEGSGSIHWRTITRNGKDYQQAYYHYEFWSDGDRIFKSSKYIPKYLLKLVQQMEHEKAPVRDILGVLGLFKISRD</sequence>
<reference evidence="2 3" key="1">
    <citation type="journal article" date="2020" name="ISME J.">
        <title>Comparative genomics reveals insights into cyanobacterial evolution and habitat adaptation.</title>
        <authorList>
            <person name="Chen M.Y."/>
            <person name="Teng W.K."/>
            <person name="Zhao L."/>
            <person name="Hu C.X."/>
            <person name="Zhou Y.K."/>
            <person name="Han B.P."/>
            <person name="Song L.R."/>
            <person name="Shu W.S."/>
        </authorList>
    </citation>
    <scope>NUCLEOTIDE SEQUENCE [LARGE SCALE GENOMIC DNA]</scope>
    <source>
        <strain evidence="2 3">FACHB-119</strain>
    </source>
</reference>
<dbReference type="Proteomes" id="UP000661112">
    <property type="component" value="Unassembled WGS sequence"/>
</dbReference>
<evidence type="ECO:0000313" key="3">
    <source>
        <dbReference type="Proteomes" id="UP000661112"/>
    </source>
</evidence>
<protein>
    <submittedName>
        <fullName evidence="2">Uncharacterized protein</fullName>
    </submittedName>
</protein>
<proteinExistence type="predicted"/>
<name>A0ABR8DHC5_9NOST</name>
<keyword evidence="3" id="KW-1185">Reference proteome</keyword>
<accession>A0ABR8DHC5</accession>
<feature type="compositionally biased region" description="Polar residues" evidence="1">
    <location>
        <begin position="7"/>
        <end position="34"/>
    </location>
</feature>
<evidence type="ECO:0000256" key="1">
    <source>
        <dbReference type="SAM" id="MobiDB-lite"/>
    </source>
</evidence>
<evidence type="ECO:0000313" key="2">
    <source>
        <dbReference type="EMBL" id="MBD2505163.1"/>
    </source>
</evidence>
<feature type="region of interest" description="Disordered" evidence="1">
    <location>
        <begin position="1"/>
        <end position="47"/>
    </location>
</feature>
<comment type="caution">
    <text evidence="2">The sequence shown here is derived from an EMBL/GenBank/DDBJ whole genome shotgun (WGS) entry which is preliminary data.</text>
</comment>
<organism evidence="2 3">
    <name type="scientific">Anabaena azotica FACHB-119</name>
    <dbReference type="NCBI Taxonomy" id="947527"/>
    <lineage>
        <taxon>Bacteria</taxon>
        <taxon>Bacillati</taxon>
        <taxon>Cyanobacteriota</taxon>
        <taxon>Cyanophyceae</taxon>
        <taxon>Nostocales</taxon>
        <taxon>Nostocaceae</taxon>
        <taxon>Anabaena</taxon>
        <taxon>Anabaena azotica</taxon>
    </lineage>
</organism>
<dbReference type="EMBL" id="JACJSG010000071">
    <property type="protein sequence ID" value="MBD2505163.1"/>
    <property type="molecule type" value="Genomic_DNA"/>
</dbReference>